<dbReference type="CDD" id="cd02976">
    <property type="entry name" value="NrdH"/>
    <property type="match status" value="1"/>
</dbReference>
<dbReference type="Proteomes" id="UP000051084">
    <property type="component" value="Unassembled WGS sequence"/>
</dbReference>
<keyword evidence="3" id="KW-1185">Reference proteome</keyword>
<dbReference type="InterPro" id="IPR002109">
    <property type="entry name" value="Glutaredoxin"/>
</dbReference>
<reference evidence="2 3" key="1">
    <citation type="journal article" date="2015" name="Genome Announc.">
        <title>Expanding the biotechnology potential of lactobacilli through comparative genomics of 213 strains and associated genera.</title>
        <authorList>
            <person name="Sun Z."/>
            <person name="Harris H.M."/>
            <person name="McCann A."/>
            <person name="Guo C."/>
            <person name="Argimon S."/>
            <person name="Zhang W."/>
            <person name="Yang X."/>
            <person name="Jeffery I.B."/>
            <person name="Cooney J.C."/>
            <person name="Kagawa T.F."/>
            <person name="Liu W."/>
            <person name="Song Y."/>
            <person name="Salvetti E."/>
            <person name="Wrobel A."/>
            <person name="Rasinkangas P."/>
            <person name="Parkhill J."/>
            <person name="Rea M.C."/>
            <person name="O'Sullivan O."/>
            <person name="Ritari J."/>
            <person name="Douillard F.P."/>
            <person name="Paul Ross R."/>
            <person name="Yang R."/>
            <person name="Briner A.E."/>
            <person name="Felis G.E."/>
            <person name="de Vos W.M."/>
            <person name="Barrangou R."/>
            <person name="Klaenhammer T.R."/>
            <person name="Caufield P.W."/>
            <person name="Cui Y."/>
            <person name="Zhang H."/>
            <person name="O'Toole P.W."/>
        </authorList>
    </citation>
    <scope>NUCLEOTIDE SEQUENCE [LARGE SCALE GENOMIC DNA]</scope>
    <source>
        <strain evidence="2 3">DSM 18793</strain>
    </source>
</reference>
<evidence type="ECO:0000313" key="2">
    <source>
        <dbReference type="EMBL" id="KRL94964.1"/>
    </source>
</evidence>
<evidence type="ECO:0000259" key="1">
    <source>
        <dbReference type="Pfam" id="PF00462"/>
    </source>
</evidence>
<protein>
    <recommendedName>
        <fullName evidence="1">Glutaredoxin domain-containing protein</fullName>
    </recommendedName>
</protein>
<dbReference type="RefSeq" id="WP_054652093.1">
    <property type="nucleotide sequence ID" value="NZ_BBAS01000001.1"/>
</dbReference>
<dbReference type="PATRIC" id="fig|1423742.4.peg.1049"/>
<proteinExistence type="predicted"/>
<organism evidence="2 3">
    <name type="scientific">Limosilactobacillus equigenerosi DSM 18793 = JCM 14505</name>
    <dbReference type="NCBI Taxonomy" id="1423742"/>
    <lineage>
        <taxon>Bacteria</taxon>
        <taxon>Bacillati</taxon>
        <taxon>Bacillota</taxon>
        <taxon>Bacilli</taxon>
        <taxon>Lactobacillales</taxon>
        <taxon>Lactobacillaceae</taxon>
        <taxon>Limosilactobacillus</taxon>
    </lineage>
</organism>
<evidence type="ECO:0000313" key="3">
    <source>
        <dbReference type="Proteomes" id="UP000051084"/>
    </source>
</evidence>
<dbReference type="EMBL" id="AZGC01000026">
    <property type="protein sequence ID" value="KRL94964.1"/>
    <property type="molecule type" value="Genomic_DNA"/>
</dbReference>
<dbReference type="SUPFAM" id="SSF52833">
    <property type="entry name" value="Thioredoxin-like"/>
    <property type="match status" value="1"/>
</dbReference>
<accession>A0A0R1UQ60</accession>
<sequence>MTKRFLNEHGAQFNEINLSDHPELIDELKQAGFAATPIIKTDTGVSFTGFRPSDLQQLI</sequence>
<gene>
    <name evidence="2" type="ORF">FC21_GL001008</name>
</gene>
<dbReference type="AlphaFoldDB" id="A0A0R1UQ60"/>
<name>A0A0R1UQ60_9LACO</name>
<dbReference type="Pfam" id="PF00462">
    <property type="entry name" value="Glutaredoxin"/>
    <property type="match status" value="1"/>
</dbReference>
<dbReference type="STRING" id="417373.GCA_001570685_00239"/>
<dbReference type="Gene3D" id="3.40.30.10">
    <property type="entry name" value="Glutaredoxin"/>
    <property type="match status" value="1"/>
</dbReference>
<feature type="domain" description="Glutaredoxin" evidence="1">
    <location>
        <begin position="1"/>
        <end position="39"/>
    </location>
</feature>
<comment type="caution">
    <text evidence="2">The sequence shown here is derived from an EMBL/GenBank/DDBJ whole genome shotgun (WGS) entry which is preliminary data.</text>
</comment>
<dbReference type="InterPro" id="IPR036249">
    <property type="entry name" value="Thioredoxin-like_sf"/>
</dbReference>